<evidence type="ECO:0000313" key="2">
    <source>
        <dbReference type="Proteomes" id="UP000009886"/>
    </source>
</evidence>
<dbReference type="EMBL" id="AKCU01000420">
    <property type="protein sequence ID" value="EKV09905.1"/>
    <property type="molecule type" value="Genomic_DNA"/>
</dbReference>
<evidence type="ECO:0000313" key="1">
    <source>
        <dbReference type="EMBL" id="EKV09905.1"/>
    </source>
</evidence>
<organism evidence="1 2">
    <name type="scientific">Penicillium digitatum (strain Pd1 / CECT 20795)</name>
    <name type="common">Green mold</name>
    <dbReference type="NCBI Taxonomy" id="1170230"/>
    <lineage>
        <taxon>Eukaryota</taxon>
        <taxon>Fungi</taxon>
        <taxon>Dikarya</taxon>
        <taxon>Ascomycota</taxon>
        <taxon>Pezizomycotina</taxon>
        <taxon>Eurotiomycetes</taxon>
        <taxon>Eurotiomycetidae</taxon>
        <taxon>Eurotiales</taxon>
        <taxon>Aspergillaceae</taxon>
        <taxon>Penicillium</taxon>
    </lineage>
</organism>
<protein>
    <submittedName>
        <fullName evidence="1">Uncharacterized protein</fullName>
    </submittedName>
</protein>
<dbReference type="AlphaFoldDB" id="K9FK51"/>
<gene>
    <name evidence="1" type="ORF">PDIP_62370</name>
</gene>
<dbReference type="HOGENOM" id="CLU_2264622_0_0_1"/>
<dbReference type="OrthoDB" id="4355879at2759"/>
<sequence length="103" mass="10945">MVLATTPPFSKSGPQVIAGEYLDGPLLKWDQIFLFDQLFAAGSMPEMSIPTWELTELLCSMVIVVGPSSPPLKHISSVSSSLTSLRGSACTGVGIPHPNKFPS</sequence>
<accession>K9FK51</accession>
<dbReference type="KEGG" id="pdp:PDIP_62370"/>
<dbReference type="Proteomes" id="UP000009886">
    <property type="component" value="Unassembled WGS sequence"/>
</dbReference>
<dbReference type="VEuPathDB" id="FungiDB:PDIP_62370"/>
<name>K9FK51_PEND1</name>
<comment type="caution">
    <text evidence="1">The sequence shown here is derived from an EMBL/GenBank/DDBJ whole genome shotgun (WGS) entry which is preliminary data.</text>
</comment>
<proteinExistence type="predicted"/>
<reference evidence="2" key="1">
    <citation type="journal article" date="2012" name="BMC Genomics">
        <title>Genome sequence of the necrotrophic fungus Penicillium digitatum, the main postharvest pathogen of citrus.</title>
        <authorList>
            <person name="Marcet-Houben M."/>
            <person name="Ballester A.-R."/>
            <person name="de la Fuente B."/>
            <person name="Harries E."/>
            <person name="Marcos J.F."/>
            <person name="Gonzalez-Candelas L."/>
            <person name="Gabaldon T."/>
        </authorList>
    </citation>
    <scope>NUCLEOTIDE SEQUENCE [LARGE SCALE GENOMIC DNA]</scope>
    <source>
        <strain evidence="2">Pd1 / CECT 20795</strain>
    </source>
</reference>